<keyword evidence="1" id="KW-0175">Coiled coil</keyword>
<accession>A0AAV8WL39</accession>
<feature type="non-terminal residue" evidence="3">
    <location>
        <position position="1"/>
    </location>
</feature>
<proteinExistence type="predicted"/>
<organism evidence="3 4">
    <name type="scientific">Rhamnusium bicolor</name>
    <dbReference type="NCBI Taxonomy" id="1586634"/>
    <lineage>
        <taxon>Eukaryota</taxon>
        <taxon>Metazoa</taxon>
        <taxon>Ecdysozoa</taxon>
        <taxon>Arthropoda</taxon>
        <taxon>Hexapoda</taxon>
        <taxon>Insecta</taxon>
        <taxon>Pterygota</taxon>
        <taxon>Neoptera</taxon>
        <taxon>Endopterygota</taxon>
        <taxon>Coleoptera</taxon>
        <taxon>Polyphaga</taxon>
        <taxon>Cucujiformia</taxon>
        <taxon>Chrysomeloidea</taxon>
        <taxon>Cerambycidae</taxon>
        <taxon>Lepturinae</taxon>
        <taxon>Rhagiini</taxon>
        <taxon>Rhamnusium</taxon>
    </lineage>
</organism>
<protein>
    <submittedName>
        <fullName evidence="3">Uncharacterized protein</fullName>
    </submittedName>
</protein>
<reference evidence="3" key="1">
    <citation type="journal article" date="2023" name="Insect Mol. Biol.">
        <title>Genome sequencing provides insights into the evolution of gene families encoding plant cell wall-degrading enzymes in longhorned beetles.</title>
        <authorList>
            <person name="Shin N.R."/>
            <person name="Okamura Y."/>
            <person name="Kirsch R."/>
            <person name="Pauchet Y."/>
        </authorList>
    </citation>
    <scope>NUCLEOTIDE SEQUENCE</scope>
    <source>
        <strain evidence="3">RBIC_L_NR</strain>
    </source>
</reference>
<feature type="compositionally biased region" description="Basic and acidic residues" evidence="2">
    <location>
        <begin position="75"/>
        <end position="91"/>
    </location>
</feature>
<feature type="compositionally biased region" description="Basic and acidic residues" evidence="2">
    <location>
        <begin position="103"/>
        <end position="120"/>
    </location>
</feature>
<dbReference type="EMBL" id="JANEYF010005628">
    <property type="protein sequence ID" value="KAJ8927490.1"/>
    <property type="molecule type" value="Genomic_DNA"/>
</dbReference>
<feature type="region of interest" description="Disordered" evidence="2">
    <location>
        <begin position="64"/>
        <end position="162"/>
    </location>
</feature>
<evidence type="ECO:0000256" key="2">
    <source>
        <dbReference type="SAM" id="MobiDB-lite"/>
    </source>
</evidence>
<name>A0AAV8WL39_9CUCU</name>
<sequence>LKKGAVPEKNLPTDFLKEEEVQESAIAILLAVGLVPTANPTEKISGGLPQDLNKMQIMEDVREGCNVQPSSPGHAEQRSDNDSQVKTETHTENGFGEQNSNNENHEESSEDQKEDIKPSECEGEVAENIKTEYSDANNLNDESYSNASSPSAESSKRKSDNEDFSIKRLRTEIHENFIARDKILNEFIDMAECNSIEQIQAFSEQLLAEIKTCNELAKEKEREWNSIIHLKKMKEELLLRMQRKRHVMLRNEKSDYGDLLGESQNENSEDRLGGSPHSILKSDITNPHKSGLRIPNIHFKSDKPKHRNIPKLPLSAMEMNGSLDLRQGKQRPILDVQSIIADYRQRHPEAVPRRGRRIRSLHSGGSNNSSILNFSSMALGSGSQVRQNLQNVDMNTELGLLISSMNGNRTDISKPMDSSTSMMQDTTSFRDILLQFARLSQSERNELIQNAIKPPPPYPEVTVHPVPTTTAAPTNSLLHGILTKKYDETEVDLCRDNNEMRAYEREIGELRQENINMQRKTENLTIEHDKILEQLDKLKEGCNKNNNPPAELKITNKVLEESIRTTKPAGSNNSIQQEKPQIYLSTKSKLQNTRKNKILVLSDQYGRNLNRCISKQATLNKFQVESFLKPGANYENVLNDVVQLVKSYTKSDFVIVIAGANDFRNSKCRIFANQGEVSVITITSEHEGSLVIDSENTLSKLNITDTAHTSFRAITNNRNRDLPSSGNVAHHD</sequence>
<keyword evidence="4" id="KW-1185">Reference proteome</keyword>
<gene>
    <name evidence="3" type="ORF">NQ314_020039</name>
</gene>
<dbReference type="AlphaFoldDB" id="A0AAV8WL39"/>
<evidence type="ECO:0000313" key="4">
    <source>
        <dbReference type="Proteomes" id="UP001162156"/>
    </source>
</evidence>
<comment type="caution">
    <text evidence="3">The sequence shown here is derived from an EMBL/GenBank/DDBJ whole genome shotgun (WGS) entry which is preliminary data.</text>
</comment>
<feature type="region of interest" description="Disordered" evidence="2">
    <location>
        <begin position="257"/>
        <end position="307"/>
    </location>
</feature>
<evidence type="ECO:0000256" key="1">
    <source>
        <dbReference type="SAM" id="Coils"/>
    </source>
</evidence>
<feature type="compositionally biased region" description="Low complexity" evidence="2">
    <location>
        <begin position="140"/>
        <end position="153"/>
    </location>
</feature>
<feature type="coiled-coil region" evidence="1">
    <location>
        <begin position="500"/>
        <end position="527"/>
    </location>
</feature>
<dbReference type="Proteomes" id="UP001162156">
    <property type="component" value="Unassembled WGS sequence"/>
</dbReference>
<evidence type="ECO:0000313" key="3">
    <source>
        <dbReference type="EMBL" id="KAJ8927490.1"/>
    </source>
</evidence>